<protein>
    <submittedName>
        <fullName evidence="2">Uncharacterized protein</fullName>
    </submittedName>
</protein>
<evidence type="ECO:0000313" key="2">
    <source>
        <dbReference type="EMBL" id="MYN08176.1"/>
    </source>
</evidence>
<dbReference type="EMBL" id="WWCU01000012">
    <property type="protein sequence ID" value="MYN08176.1"/>
    <property type="molecule type" value="Genomic_DNA"/>
</dbReference>
<sequence>MPPFSTSRFLLPFIALLAASAAIAADGAANVTRQNLRPIGEYIPYYAVNEGDEKLNAANLAAIRGMYWSKAARDHALLAYDFLPAYRQEKDTFKRADLLKASTAQLDSAYKASQGSVLYAVHRPDTGGLVVGRYDAAQRGFEVSLRANQGEGYGWNKPNESGTKPDPKWVVTLVGAWTNQRAHEAKPFYHPKSEGEAREIENRLSSIVTTNATSAYLPCIYLGHIVKSVGSDWREPATSYLVVDAVVALSPKDGKPLFTIDRKDLGDVIRIDKPQLAKVLEVEPTKRPSARFM</sequence>
<name>A0A7X4HBH5_9BURK</name>
<accession>A0A7X4HBH5</accession>
<gene>
    <name evidence="2" type="ORF">GTP77_12620</name>
</gene>
<proteinExistence type="predicted"/>
<reference evidence="2 3" key="1">
    <citation type="submission" date="2019-12" db="EMBL/GenBank/DDBJ databases">
        <title>Novel species isolated from a subtropical stream in China.</title>
        <authorList>
            <person name="Lu H."/>
        </authorList>
    </citation>
    <scope>NUCLEOTIDE SEQUENCE [LARGE SCALE GENOMIC DNA]</scope>
    <source>
        <strain evidence="2 3">FT127W</strain>
    </source>
</reference>
<dbReference type="RefSeq" id="WP_161072509.1">
    <property type="nucleotide sequence ID" value="NZ_WWCU01000012.1"/>
</dbReference>
<evidence type="ECO:0000256" key="1">
    <source>
        <dbReference type="SAM" id="SignalP"/>
    </source>
</evidence>
<dbReference type="Proteomes" id="UP000450676">
    <property type="component" value="Unassembled WGS sequence"/>
</dbReference>
<keyword evidence="1" id="KW-0732">Signal</keyword>
<keyword evidence="3" id="KW-1185">Reference proteome</keyword>
<comment type="caution">
    <text evidence="2">The sequence shown here is derived from an EMBL/GenBank/DDBJ whole genome shotgun (WGS) entry which is preliminary data.</text>
</comment>
<organism evidence="2 3">
    <name type="scientific">Pseudoduganella aquatica</name>
    <dbReference type="NCBI Taxonomy" id="2660641"/>
    <lineage>
        <taxon>Bacteria</taxon>
        <taxon>Pseudomonadati</taxon>
        <taxon>Pseudomonadota</taxon>
        <taxon>Betaproteobacteria</taxon>
        <taxon>Burkholderiales</taxon>
        <taxon>Oxalobacteraceae</taxon>
        <taxon>Telluria group</taxon>
        <taxon>Pseudoduganella</taxon>
    </lineage>
</organism>
<evidence type="ECO:0000313" key="3">
    <source>
        <dbReference type="Proteomes" id="UP000450676"/>
    </source>
</evidence>
<feature type="signal peptide" evidence="1">
    <location>
        <begin position="1"/>
        <end position="24"/>
    </location>
</feature>
<feature type="chain" id="PRO_5031331146" evidence="1">
    <location>
        <begin position="25"/>
        <end position="293"/>
    </location>
</feature>
<dbReference type="AlphaFoldDB" id="A0A7X4HBH5"/>